<evidence type="ECO:0000256" key="2">
    <source>
        <dbReference type="ARBA" id="ARBA00022614"/>
    </source>
</evidence>
<evidence type="ECO:0000256" key="3">
    <source>
        <dbReference type="ARBA" id="ARBA00022737"/>
    </source>
</evidence>
<evidence type="ECO:0000256" key="5">
    <source>
        <dbReference type="ARBA" id="ARBA00023027"/>
    </source>
</evidence>
<dbReference type="InterPro" id="IPR000157">
    <property type="entry name" value="TIR_dom"/>
</dbReference>
<dbReference type="EMBL" id="NKQK01000008">
    <property type="protein sequence ID" value="PSS24526.1"/>
    <property type="molecule type" value="Genomic_DNA"/>
</dbReference>
<dbReference type="PROSITE" id="PS50104">
    <property type="entry name" value="TIR"/>
    <property type="match status" value="1"/>
</dbReference>
<name>A0A2R6RAE8_ACTCC</name>
<dbReference type="InterPro" id="IPR032675">
    <property type="entry name" value="LRR_dom_sf"/>
</dbReference>
<dbReference type="FunFam" id="3.40.50.10140:FF:000007">
    <property type="entry name" value="Disease resistance protein (TIR-NBS-LRR class)"/>
    <property type="match status" value="1"/>
</dbReference>
<accession>A0A2R6RAE8</accession>
<dbReference type="PROSITE" id="PS51450">
    <property type="entry name" value="LRR"/>
    <property type="match status" value="1"/>
</dbReference>
<dbReference type="Proteomes" id="UP000241394">
    <property type="component" value="Chromosome LG8"/>
</dbReference>
<dbReference type="InterPro" id="IPR045344">
    <property type="entry name" value="C-JID"/>
</dbReference>
<dbReference type="InterPro" id="IPR058192">
    <property type="entry name" value="WHD_ROQ1-like"/>
</dbReference>
<dbReference type="Gene3D" id="3.40.50.10140">
    <property type="entry name" value="Toll/interleukin-1 receptor homology (TIR) domain"/>
    <property type="match status" value="1"/>
</dbReference>
<dbReference type="PANTHER" id="PTHR11017">
    <property type="entry name" value="LEUCINE-RICH REPEAT-CONTAINING PROTEIN"/>
    <property type="match status" value="1"/>
</dbReference>
<keyword evidence="3" id="KW-0677">Repeat</keyword>
<sequence>MAAVTSQEASSSIPAAYHVFLSFRGEDTRKNFTDHLYTALVHAGFRTFRDDDEIARGENINLELQKAIMQSSISIVVFSKNYASSRWCLDELVMILERKRTSKHEVLPVFYDVDPSQVRKQMGTFAEAFARHERRLKAEAGGRSNEWKDKMKQWREALREAADLGGMVLQNQADGHESKFIQKIVLVVEDKLNRTALGVAPFLIGIYPRVKNLNLWLRDGSTDVGMVAICGMGGIGKTTIAKFVYNLNFKRFEGSSFLANIREVSEQPNGLARLQKQLISDILNGRKEKIFNVHEGIVKIRDAVSYKRVLLVLDDVDQVDQLDAILGMRDWFYPGSKIIITTRNEHLLKAHKVYKVHKIEKLDGDESFELFSWHAFGQDHPLEGYMEHSRRIVHHCGGLPLALRVLGSSLSGKGIDIWESALEKLEAIPDGQILRKLKISFDSLQDDHDQNLFLHIACFFVGKDKDCTVKILDGCDFYTMVGIQNLIDRCLLTIDNYKKILMHQLLRDMGREIVRQESPKKPGKRSRLWHHKDSFTVLKEKTGSKTIEGLVLEMHAFKEVNSNEIVLEINALARMYELRLLQLCYVQLSGSYEEFPKRLRWLCWRGFPLESIPSDFPVESLVALDMRYSSLKQVWRGSKFLGLLKILNLSHSHSLAKTPDFSVLPNLETLILKDCTSLLDVHESIGNLDRLVFLNLKDCKNLTKLPLSIIMLKSLETLIISGCSKLDELPTELRKLESLKVFAADGISINQLLATTGEVKSQQALVSMPRRSPEISWVSLPHSLVSLSLADCNLSDDAFPRDFSNLFLLQNLNLSKNPISTLPDFVRGLTGLQTLRLESCTKLQSLVVLSSVKKTDVSDCSSLKRITFQSLLPIKEIAVNRCYNLVEFQYCFKIEPLGEVDTEMINILGLPDLASLENIEVDFANSTLGLFYTETRPIQGLHEYGLFSTFFPGREVPSWFSHRSTGSSLSFTVRSLPNLRVRGINVCSVYAFCDEERDYKLPHPLFARISNKSKGLKWIYGPSCLGVPEDDEVMTWLSHWKLGNQLDCGDEVSVSIFMDVGFEVKECGIKLVYEQENTSNPSQKGVIDGDLSDYEVMTGTYFLCDVISKVYDWSSSDWFNKLNGDSEQTIENEGCRAGQLTVAAAGIGSNDGGGHCRGQKARILVAVFFLSLSSLVLLSLGRKRQATEKEKKK</sequence>
<dbReference type="InterPro" id="IPR002182">
    <property type="entry name" value="NB-ARC"/>
</dbReference>
<keyword evidence="7" id="KW-0472">Membrane</keyword>
<dbReference type="InterPro" id="IPR042197">
    <property type="entry name" value="Apaf_helical"/>
</dbReference>
<dbReference type="AlphaFoldDB" id="A0A2R6RAE8"/>
<evidence type="ECO:0000256" key="6">
    <source>
        <dbReference type="ARBA" id="ARBA00047304"/>
    </source>
</evidence>
<proteinExistence type="predicted"/>
<evidence type="ECO:0000313" key="9">
    <source>
        <dbReference type="EMBL" id="PSS24526.1"/>
    </source>
</evidence>
<protein>
    <recommendedName>
        <fullName evidence="1">ADP-ribosyl cyclase/cyclic ADP-ribose hydrolase</fullName>
        <ecNumber evidence="1">3.2.2.6</ecNumber>
    </recommendedName>
</protein>
<gene>
    <name evidence="9" type="ORF">CEY00_Acc09351</name>
</gene>
<dbReference type="Gene3D" id="1.10.8.430">
    <property type="entry name" value="Helical domain of apoptotic protease-activating factors"/>
    <property type="match status" value="1"/>
</dbReference>
<evidence type="ECO:0000256" key="7">
    <source>
        <dbReference type="SAM" id="Phobius"/>
    </source>
</evidence>
<dbReference type="SUPFAM" id="SSF52200">
    <property type="entry name" value="Toll/Interleukin receptor TIR domain"/>
    <property type="match status" value="1"/>
</dbReference>
<dbReference type="InterPro" id="IPR044974">
    <property type="entry name" value="Disease_R_plants"/>
</dbReference>
<evidence type="ECO:0000313" key="10">
    <source>
        <dbReference type="Proteomes" id="UP000241394"/>
    </source>
</evidence>
<dbReference type="InParanoid" id="A0A2R6RAE8"/>
<dbReference type="EC" id="3.2.2.6" evidence="1"/>
<dbReference type="OrthoDB" id="1901675at2759"/>
<keyword evidence="10" id="KW-1185">Reference proteome</keyword>
<dbReference type="GO" id="GO:0006952">
    <property type="term" value="P:defense response"/>
    <property type="evidence" value="ECO:0007669"/>
    <property type="project" value="InterPro"/>
</dbReference>
<dbReference type="STRING" id="1590841.A0A2R6RAE8"/>
<dbReference type="InterPro" id="IPR027417">
    <property type="entry name" value="P-loop_NTPase"/>
</dbReference>
<dbReference type="Pfam" id="PF01582">
    <property type="entry name" value="TIR"/>
    <property type="match status" value="1"/>
</dbReference>
<organism evidence="9 10">
    <name type="scientific">Actinidia chinensis var. chinensis</name>
    <name type="common">Chinese soft-hair kiwi</name>
    <dbReference type="NCBI Taxonomy" id="1590841"/>
    <lineage>
        <taxon>Eukaryota</taxon>
        <taxon>Viridiplantae</taxon>
        <taxon>Streptophyta</taxon>
        <taxon>Embryophyta</taxon>
        <taxon>Tracheophyta</taxon>
        <taxon>Spermatophyta</taxon>
        <taxon>Magnoliopsida</taxon>
        <taxon>eudicotyledons</taxon>
        <taxon>Gunneridae</taxon>
        <taxon>Pentapetalae</taxon>
        <taxon>asterids</taxon>
        <taxon>Ericales</taxon>
        <taxon>Actinidiaceae</taxon>
        <taxon>Actinidia</taxon>
    </lineage>
</organism>
<comment type="catalytic activity">
    <reaction evidence="6">
        <text>NAD(+) + H2O = ADP-D-ribose + nicotinamide + H(+)</text>
        <dbReference type="Rhea" id="RHEA:16301"/>
        <dbReference type="ChEBI" id="CHEBI:15377"/>
        <dbReference type="ChEBI" id="CHEBI:15378"/>
        <dbReference type="ChEBI" id="CHEBI:17154"/>
        <dbReference type="ChEBI" id="CHEBI:57540"/>
        <dbReference type="ChEBI" id="CHEBI:57967"/>
        <dbReference type="EC" id="3.2.2.6"/>
    </reaction>
    <physiologicalReaction direction="left-to-right" evidence="6">
        <dbReference type="Rhea" id="RHEA:16302"/>
    </physiologicalReaction>
</comment>
<keyword evidence="7" id="KW-0812">Transmembrane</keyword>
<evidence type="ECO:0000259" key="8">
    <source>
        <dbReference type="PROSITE" id="PS50104"/>
    </source>
</evidence>
<dbReference type="Gramene" id="PSS24526">
    <property type="protein sequence ID" value="PSS24526"/>
    <property type="gene ID" value="CEY00_Acc09351"/>
</dbReference>
<keyword evidence="5" id="KW-0520">NAD</keyword>
<dbReference type="GO" id="GO:0043531">
    <property type="term" value="F:ADP binding"/>
    <property type="evidence" value="ECO:0007669"/>
    <property type="project" value="InterPro"/>
</dbReference>
<dbReference type="SUPFAM" id="SSF52058">
    <property type="entry name" value="L domain-like"/>
    <property type="match status" value="1"/>
</dbReference>
<dbReference type="Gene3D" id="3.40.50.300">
    <property type="entry name" value="P-loop containing nucleotide triphosphate hydrolases"/>
    <property type="match status" value="1"/>
</dbReference>
<evidence type="ECO:0000256" key="4">
    <source>
        <dbReference type="ARBA" id="ARBA00022801"/>
    </source>
</evidence>
<feature type="transmembrane region" description="Helical" evidence="7">
    <location>
        <begin position="1163"/>
        <end position="1181"/>
    </location>
</feature>
<dbReference type="Gene3D" id="3.80.10.10">
    <property type="entry name" value="Ribonuclease Inhibitor"/>
    <property type="match status" value="2"/>
</dbReference>
<dbReference type="Pfam" id="PF00931">
    <property type="entry name" value="NB-ARC"/>
    <property type="match status" value="1"/>
</dbReference>
<dbReference type="PRINTS" id="PR00364">
    <property type="entry name" value="DISEASERSIST"/>
</dbReference>
<reference evidence="10" key="2">
    <citation type="journal article" date="2018" name="BMC Genomics">
        <title>A manually annotated Actinidia chinensis var. chinensis (kiwifruit) genome highlights the challenges associated with draft genomes and gene prediction in plants.</title>
        <authorList>
            <person name="Pilkington S.M."/>
            <person name="Crowhurst R."/>
            <person name="Hilario E."/>
            <person name="Nardozza S."/>
            <person name="Fraser L."/>
            <person name="Peng Y."/>
            <person name="Gunaseelan K."/>
            <person name="Simpson R."/>
            <person name="Tahir J."/>
            <person name="Deroles S.C."/>
            <person name="Templeton K."/>
            <person name="Luo Z."/>
            <person name="Davy M."/>
            <person name="Cheng C."/>
            <person name="McNeilage M."/>
            <person name="Scaglione D."/>
            <person name="Liu Y."/>
            <person name="Zhang Q."/>
            <person name="Datson P."/>
            <person name="De Silva N."/>
            <person name="Gardiner S.E."/>
            <person name="Bassett H."/>
            <person name="Chagne D."/>
            <person name="McCallum J."/>
            <person name="Dzierzon H."/>
            <person name="Deng C."/>
            <person name="Wang Y.Y."/>
            <person name="Barron L."/>
            <person name="Manako K."/>
            <person name="Bowen J."/>
            <person name="Foster T.M."/>
            <person name="Erridge Z.A."/>
            <person name="Tiffin H."/>
            <person name="Waite C.N."/>
            <person name="Davies K.M."/>
            <person name="Grierson E.P."/>
            <person name="Laing W.A."/>
            <person name="Kirk R."/>
            <person name="Chen X."/>
            <person name="Wood M."/>
            <person name="Montefiori M."/>
            <person name="Brummell D.A."/>
            <person name="Schwinn K.E."/>
            <person name="Catanach A."/>
            <person name="Fullerton C."/>
            <person name="Li D."/>
            <person name="Meiyalaghan S."/>
            <person name="Nieuwenhuizen N."/>
            <person name="Read N."/>
            <person name="Prakash R."/>
            <person name="Hunter D."/>
            <person name="Zhang H."/>
            <person name="McKenzie M."/>
            <person name="Knabel M."/>
            <person name="Harris A."/>
            <person name="Allan A.C."/>
            <person name="Gleave A."/>
            <person name="Chen A."/>
            <person name="Janssen B.J."/>
            <person name="Plunkett B."/>
            <person name="Ampomah-Dwamena C."/>
            <person name="Voogd C."/>
            <person name="Leif D."/>
            <person name="Lafferty D."/>
            <person name="Souleyre E.J.F."/>
            <person name="Varkonyi-Gasic E."/>
            <person name="Gambi F."/>
            <person name="Hanley J."/>
            <person name="Yao J.L."/>
            <person name="Cheung J."/>
            <person name="David K.M."/>
            <person name="Warren B."/>
            <person name="Marsh K."/>
            <person name="Snowden K.C."/>
            <person name="Lin-Wang K."/>
            <person name="Brian L."/>
            <person name="Martinez-Sanchez M."/>
            <person name="Wang M."/>
            <person name="Ileperuma N."/>
            <person name="Macnee N."/>
            <person name="Campin R."/>
            <person name="McAtee P."/>
            <person name="Drummond R.S.M."/>
            <person name="Espley R.V."/>
            <person name="Ireland H.S."/>
            <person name="Wu R."/>
            <person name="Atkinson R.G."/>
            <person name="Karunairetnam S."/>
            <person name="Bulley S."/>
            <person name="Chunkath S."/>
            <person name="Hanley Z."/>
            <person name="Storey R."/>
            <person name="Thrimawithana A.H."/>
            <person name="Thomson S."/>
            <person name="David C."/>
            <person name="Testolin R."/>
            <person name="Huang H."/>
            <person name="Hellens R.P."/>
            <person name="Schaffer R.J."/>
        </authorList>
    </citation>
    <scope>NUCLEOTIDE SEQUENCE [LARGE SCALE GENOMIC DNA]</scope>
    <source>
        <strain evidence="10">cv. Red5</strain>
    </source>
</reference>
<feature type="domain" description="TIR" evidence="8">
    <location>
        <begin position="15"/>
        <end position="192"/>
    </location>
</feature>
<keyword evidence="2" id="KW-0433">Leucine-rich repeat</keyword>
<comment type="caution">
    <text evidence="9">The sequence shown here is derived from an EMBL/GenBank/DDBJ whole genome shotgun (WGS) entry which is preliminary data.</text>
</comment>
<evidence type="ECO:0000256" key="1">
    <source>
        <dbReference type="ARBA" id="ARBA00011982"/>
    </source>
</evidence>
<dbReference type="SMART" id="SM00255">
    <property type="entry name" value="TIR"/>
    <property type="match status" value="1"/>
</dbReference>
<dbReference type="GO" id="GO:0061809">
    <property type="term" value="F:NAD+ nucleosidase activity, cyclic ADP-ribose generating"/>
    <property type="evidence" value="ECO:0007669"/>
    <property type="project" value="UniProtKB-EC"/>
</dbReference>
<keyword evidence="4" id="KW-0378">Hydrolase</keyword>
<dbReference type="GO" id="GO:0007165">
    <property type="term" value="P:signal transduction"/>
    <property type="evidence" value="ECO:0007669"/>
    <property type="project" value="InterPro"/>
</dbReference>
<dbReference type="Pfam" id="PF20160">
    <property type="entry name" value="C-JID"/>
    <property type="match status" value="1"/>
</dbReference>
<reference evidence="9 10" key="1">
    <citation type="submission" date="2017-07" db="EMBL/GenBank/DDBJ databases">
        <title>An improved, manually edited Actinidia chinensis var. chinensis (kiwifruit) genome highlights the challenges associated with draft genomes and gene prediction in plants.</title>
        <authorList>
            <person name="Pilkington S."/>
            <person name="Crowhurst R."/>
            <person name="Hilario E."/>
            <person name="Nardozza S."/>
            <person name="Fraser L."/>
            <person name="Peng Y."/>
            <person name="Gunaseelan K."/>
            <person name="Simpson R."/>
            <person name="Tahir J."/>
            <person name="Deroles S."/>
            <person name="Templeton K."/>
            <person name="Luo Z."/>
            <person name="Davy M."/>
            <person name="Cheng C."/>
            <person name="Mcneilage M."/>
            <person name="Scaglione D."/>
            <person name="Liu Y."/>
            <person name="Zhang Q."/>
            <person name="Datson P."/>
            <person name="De Silva N."/>
            <person name="Gardiner S."/>
            <person name="Bassett H."/>
            <person name="Chagne D."/>
            <person name="Mccallum J."/>
            <person name="Dzierzon H."/>
            <person name="Deng C."/>
            <person name="Wang Y.-Y."/>
            <person name="Barron N."/>
            <person name="Manako K."/>
            <person name="Bowen J."/>
            <person name="Foster T."/>
            <person name="Erridge Z."/>
            <person name="Tiffin H."/>
            <person name="Waite C."/>
            <person name="Davies K."/>
            <person name="Grierson E."/>
            <person name="Laing W."/>
            <person name="Kirk R."/>
            <person name="Chen X."/>
            <person name="Wood M."/>
            <person name="Montefiori M."/>
            <person name="Brummell D."/>
            <person name="Schwinn K."/>
            <person name="Catanach A."/>
            <person name="Fullerton C."/>
            <person name="Li D."/>
            <person name="Meiyalaghan S."/>
            <person name="Nieuwenhuizen N."/>
            <person name="Read N."/>
            <person name="Prakash R."/>
            <person name="Hunter D."/>
            <person name="Zhang H."/>
            <person name="Mckenzie M."/>
            <person name="Knabel M."/>
            <person name="Harris A."/>
            <person name="Allan A."/>
            <person name="Chen A."/>
            <person name="Janssen B."/>
            <person name="Plunkett B."/>
            <person name="Dwamena C."/>
            <person name="Voogd C."/>
            <person name="Leif D."/>
            <person name="Lafferty D."/>
            <person name="Souleyre E."/>
            <person name="Varkonyi-Gasic E."/>
            <person name="Gambi F."/>
            <person name="Hanley J."/>
            <person name="Yao J.-L."/>
            <person name="Cheung J."/>
            <person name="David K."/>
            <person name="Warren B."/>
            <person name="Marsh K."/>
            <person name="Snowden K."/>
            <person name="Lin-Wang K."/>
            <person name="Brian L."/>
            <person name="Martinez-Sanchez M."/>
            <person name="Wang M."/>
            <person name="Ileperuma N."/>
            <person name="Macnee N."/>
            <person name="Campin R."/>
            <person name="Mcatee P."/>
            <person name="Drummond R."/>
            <person name="Espley R."/>
            <person name="Ireland H."/>
            <person name="Wu R."/>
            <person name="Atkinson R."/>
            <person name="Karunairetnam S."/>
            <person name="Bulley S."/>
            <person name="Chunkath S."/>
            <person name="Hanley Z."/>
            <person name="Storey R."/>
            <person name="Thrimawithana A."/>
            <person name="Thomson S."/>
            <person name="David C."/>
            <person name="Testolin R."/>
        </authorList>
    </citation>
    <scope>NUCLEOTIDE SEQUENCE [LARGE SCALE GENOMIC DNA]</scope>
    <source>
        <strain evidence="10">cv. Red5</strain>
        <tissue evidence="9">Young leaf</tissue>
    </source>
</reference>
<dbReference type="InterPro" id="IPR035897">
    <property type="entry name" value="Toll_tir_struct_dom_sf"/>
</dbReference>
<dbReference type="InterPro" id="IPR001611">
    <property type="entry name" value="Leu-rich_rpt"/>
</dbReference>
<dbReference type="SUPFAM" id="SSF52540">
    <property type="entry name" value="P-loop containing nucleoside triphosphate hydrolases"/>
    <property type="match status" value="1"/>
</dbReference>
<dbReference type="Pfam" id="PF23282">
    <property type="entry name" value="WHD_ROQ1"/>
    <property type="match status" value="1"/>
</dbReference>
<keyword evidence="7" id="KW-1133">Transmembrane helix</keyword>
<dbReference type="PANTHER" id="PTHR11017:SF305">
    <property type="entry name" value="TMV RESISTANCE PROTEIN N-LIKE"/>
    <property type="match status" value="1"/>
</dbReference>
<dbReference type="OMA" id="NENDVIW"/>